<proteinExistence type="predicted"/>
<dbReference type="RefSeq" id="WP_108221336.1">
    <property type="nucleotide sequence ID" value="NZ_CP090021.1"/>
</dbReference>
<evidence type="ECO:0000313" key="2">
    <source>
        <dbReference type="EMBL" id="PTR16789.1"/>
    </source>
</evidence>
<dbReference type="EMBL" id="QAOT01000012">
    <property type="protein sequence ID" value="PTR16789.1"/>
    <property type="molecule type" value="Genomic_DNA"/>
</dbReference>
<feature type="domain" description="N-acetyltransferase" evidence="1">
    <location>
        <begin position="83"/>
        <end position="236"/>
    </location>
</feature>
<evidence type="ECO:0000313" key="3">
    <source>
        <dbReference type="Proteomes" id="UP000244060"/>
    </source>
</evidence>
<dbReference type="InterPro" id="IPR016181">
    <property type="entry name" value="Acyl_CoA_acyltransferase"/>
</dbReference>
<dbReference type="Gene3D" id="3.40.630.30">
    <property type="match status" value="1"/>
</dbReference>
<comment type="caution">
    <text evidence="2">The sequence shown here is derived from an EMBL/GenBank/DDBJ whole genome shotgun (WGS) entry which is preliminary data.</text>
</comment>
<dbReference type="OrthoDB" id="7301318at2"/>
<dbReference type="InterPro" id="IPR000182">
    <property type="entry name" value="GNAT_dom"/>
</dbReference>
<sequence>MTPQDIYATLEATWPAARLARTGPWAIREGKGGGKRVSAATAEGPWRPDDLPAAEQAMEELGQTPLFLLRAGEEALDATLAGRGYRIVDPVTAYACPAARLAADPPPHMAAFPHWPPLGIVRDLWAEGGIGPARVAVMERAAGPRCAILGRQNDRASGAAFVALHGRFAMLHALEVAPELRRLGSAGAILRRGACWAQEQGAEWFSVVVTSANGPARTLYGSLGMEEVGQYHYRMK</sequence>
<organism evidence="2 3">
    <name type="scientific">Cereibacter azotoformans</name>
    <dbReference type="NCBI Taxonomy" id="43057"/>
    <lineage>
        <taxon>Bacteria</taxon>
        <taxon>Pseudomonadati</taxon>
        <taxon>Pseudomonadota</taxon>
        <taxon>Alphaproteobacteria</taxon>
        <taxon>Rhodobacterales</taxon>
        <taxon>Paracoccaceae</taxon>
        <taxon>Cereibacter</taxon>
    </lineage>
</organism>
<dbReference type="Pfam" id="PF00583">
    <property type="entry name" value="Acetyltransf_1"/>
    <property type="match status" value="1"/>
</dbReference>
<evidence type="ECO:0000259" key="1">
    <source>
        <dbReference type="PROSITE" id="PS51186"/>
    </source>
</evidence>
<accession>A0A2T5K349</accession>
<name>A0A2T5K349_9RHOB</name>
<keyword evidence="3" id="KW-1185">Reference proteome</keyword>
<dbReference type="PROSITE" id="PS51186">
    <property type="entry name" value="GNAT"/>
    <property type="match status" value="1"/>
</dbReference>
<dbReference type="SUPFAM" id="SSF55729">
    <property type="entry name" value="Acyl-CoA N-acyltransferases (Nat)"/>
    <property type="match status" value="1"/>
</dbReference>
<dbReference type="GO" id="GO:0016747">
    <property type="term" value="F:acyltransferase activity, transferring groups other than amino-acyl groups"/>
    <property type="evidence" value="ECO:0007669"/>
    <property type="project" value="InterPro"/>
</dbReference>
<protein>
    <recommendedName>
        <fullName evidence="1">N-acetyltransferase domain-containing protein</fullName>
    </recommendedName>
</protein>
<dbReference type="AlphaFoldDB" id="A0A2T5K349"/>
<gene>
    <name evidence="2" type="ORF">C8J28_11287</name>
</gene>
<dbReference type="Proteomes" id="UP000244060">
    <property type="component" value="Unassembled WGS sequence"/>
</dbReference>
<reference evidence="2 3" key="1">
    <citation type="submission" date="2018-04" db="EMBL/GenBank/DDBJ databases">
        <title>Genomic Encyclopedia of Type Strains, Phase III (KMG-III): the genomes of soil and plant-associated and newly described type strains.</title>
        <authorList>
            <person name="Whitman W."/>
        </authorList>
    </citation>
    <scope>NUCLEOTIDE SEQUENCE [LARGE SCALE GENOMIC DNA]</scope>
    <source>
        <strain evidence="2 3">KA25</strain>
    </source>
</reference>